<dbReference type="Gene3D" id="3.90.226.10">
    <property type="entry name" value="2-enoyl-CoA Hydratase, Chain A, domain 1"/>
    <property type="match status" value="1"/>
</dbReference>
<organism evidence="3 4">
    <name type="scientific">Kaistella gelatinilytica</name>
    <dbReference type="NCBI Taxonomy" id="2787636"/>
    <lineage>
        <taxon>Bacteria</taxon>
        <taxon>Pseudomonadati</taxon>
        <taxon>Bacteroidota</taxon>
        <taxon>Flavobacteriia</taxon>
        <taxon>Flavobacteriales</taxon>
        <taxon>Weeksellaceae</taxon>
        <taxon>Chryseobacterium group</taxon>
        <taxon>Kaistella</taxon>
    </lineage>
</organism>
<dbReference type="InterPro" id="IPR029045">
    <property type="entry name" value="ClpP/crotonase-like_dom_sf"/>
</dbReference>
<dbReference type="Proteomes" id="UP000660070">
    <property type="component" value="Unassembled WGS sequence"/>
</dbReference>
<comment type="caution">
    <text evidence="3">The sequence shown here is derived from an EMBL/GenBank/DDBJ whole genome shotgun (WGS) entry which is preliminary data.</text>
</comment>
<dbReference type="SUPFAM" id="SSF52096">
    <property type="entry name" value="ClpP/crotonase"/>
    <property type="match status" value="1"/>
</dbReference>
<keyword evidence="1" id="KW-0732">Signal</keyword>
<protein>
    <recommendedName>
        <fullName evidence="2">Tail specific protease domain-containing protein</fullName>
    </recommendedName>
</protein>
<proteinExistence type="predicted"/>
<dbReference type="SMART" id="SM00245">
    <property type="entry name" value="TSPc"/>
    <property type="match status" value="1"/>
</dbReference>
<evidence type="ECO:0000313" key="4">
    <source>
        <dbReference type="Proteomes" id="UP000660070"/>
    </source>
</evidence>
<dbReference type="RefSeq" id="WP_196080770.1">
    <property type="nucleotide sequence ID" value="NZ_JADPVI010000004.1"/>
</dbReference>
<dbReference type="EMBL" id="JADPVI010000004">
    <property type="protein sequence ID" value="MBF8458340.1"/>
    <property type="molecule type" value="Genomic_DNA"/>
</dbReference>
<evidence type="ECO:0000259" key="2">
    <source>
        <dbReference type="SMART" id="SM00245"/>
    </source>
</evidence>
<feature type="signal peptide" evidence="1">
    <location>
        <begin position="1"/>
        <end position="21"/>
    </location>
</feature>
<keyword evidence="4" id="KW-1185">Reference proteome</keyword>
<dbReference type="Pfam" id="PF03572">
    <property type="entry name" value="Peptidase_S41"/>
    <property type="match status" value="1"/>
</dbReference>
<sequence>MKTLFLKIAAVLLLLPVFTFAQTKWLIKSETNFNFILETKVEGNKIEGSTRKNAIKDYFSIIEYMVVKKKFDLDTPEFIHLEATANNRKDFRGKFSELRTKYDLILRMDDQNIELELKDSKGKVKILKGEKLAENYQGKNYSKLADSLISNIETNIFDRKYLQTTSYLDFKKDLLKNTPKIVDDFEFQYAFIISAIIKRKLEFSHLNLMKKGGNAGDSKFTLTEINPKTCVLDIDAFNGNRKKIDSLISQIKVKKYSNLIIDLRDNPGGNFETSLPLGNFLTNREFVVGYFPNQKWYNENNRSPNETDRGHFNIFRYGTLDEFYKKAADQSGAFLLTSPDAETFKGKVFILTNNKTGSTAEVFTTAAKEEKLATIVGTKTAGVLLSAKGFELDNEFAVIIPTNDFISDKGFRVDRVGISPDVEVGEGDALDYVLKNLIK</sequence>
<gene>
    <name evidence="3" type="ORF">IV494_14245</name>
</gene>
<dbReference type="PANTHER" id="PTHR32060">
    <property type="entry name" value="TAIL-SPECIFIC PROTEASE"/>
    <property type="match status" value="1"/>
</dbReference>
<accession>A0ABS0FF77</accession>
<dbReference type="InterPro" id="IPR005151">
    <property type="entry name" value="Tail-specific_protease"/>
</dbReference>
<dbReference type="PANTHER" id="PTHR32060:SF22">
    <property type="entry name" value="CARBOXYL-TERMINAL-PROCESSING PEPTIDASE 3, CHLOROPLASTIC"/>
    <property type="match status" value="1"/>
</dbReference>
<evidence type="ECO:0000256" key="1">
    <source>
        <dbReference type="SAM" id="SignalP"/>
    </source>
</evidence>
<reference evidence="3 4" key="1">
    <citation type="submission" date="2020-11" db="EMBL/GenBank/DDBJ databases">
        <title>Kaistella gelatinilytica sp. nov., a flavobacterium isolated from Antarctic Soil.</title>
        <authorList>
            <person name="Li J."/>
        </authorList>
    </citation>
    <scope>NUCLEOTIDE SEQUENCE [LARGE SCALE GENOMIC DNA]</scope>
    <source>
        <strain evidence="3 4">G5-32</strain>
    </source>
</reference>
<evidence type="ECO:0000313" key="3">
    <source>
        <dbReference type="EMBL" id="MBF8458340.1"/>
    </source>
</evidence>
<feature type="chain" id="PRO_5046265780" description="Tail specific protease domain-containing protein" evidence="1">
    <location>
        <begin position="22"/>
        <end position="439"/>
    </location>
</feature>
<feature type="domain" description="Tail specific protease" evidence="2">
    <location>
        <begin position="189"/>
        <end position="425"/>
    </location>
</feature>
<name>A0ABS0FF77_9FLAO</name>